<feature type="region of interest" description="Disordered" evidence="1">
    <location>
        <begin position="42"/>
        <end position="66"/>
    </location>
</feature>
<reference evidence="2 3" key="1">
    <citation type="submission" date="2021-06" db="EMBL/GenBank/DDBJ databases">
        <authorList>
            <person name="Palmer J.M."/>
        </authorList>
    </citation>
    <scope>NUCLEOTIDE SEQUENCE [LARGE SCALE GENOMIC DNA]</scope>
    <source>
        <strain evidence="2 3">GA_2019</strain>
        <tissue evidence="2">Muscle</tissue>
    </source>
</reference>
<protein>
    <submittedName>
        <fullName evidence="2">Uncharacterized protein</fullName>
    </submittedName>
</protein>
<name>A0ABV0NAP0_9TELE</name>
<keyword evidence="3" id="KW-1185">Reference proteome</keyword>
<evidence type="ECO:0000313" key="2">
    <source>
        <dbReference type="EMBL" id="MEQ2168467.1"/>
    </source>
</evidence>
<organism evidence="2 3">
    <name type="scientific">Goodea atripinnis</name>
    <dbReference type="NCBI Taxonomy" id="208336"/>
    <lineage>
        <taxon>Eukaryota</taxon>
        <taxon>Metazoa</taxon>
        <taxon>Chordata</taxon>
        <taxon>Craniata</taxon>
        <taxon>Vertebrata</taxon>
        <taxon>Euteleostomi</taxon>
        <taxon>Actinopterygii</taxon>
        <taxon>Neopterygii</taxon>
        <taxon>Teleostei</taxon>
        <taxon>Neoteleostei</taxon>
        <taxon>Acanthomorphata</taxon>
        <taxon>Ovalentaria</taxon>
        <taxon>Atherinomorphae</taxon>
        <taxon>Cyprinodontiformes</taxon>
        <taxon>Goodeidae</taxon>
        <taxon>Goodea</taxon>
    </lineage>
</organism>
<dbReference type="EMBL" id="JAHRIO010031037">
    <property type="protein sequence ID" value="MEQ2168467.1"/>
    <property type="molecule type" value="Genomic_DNA"/>
</dbReference>
<accession>A0ABV0NAP0</accession>
<gene>
    <name evidence="2" type="ORF">GOODEAATRI_014717</name>
</gene>
<evidence type="ECO:0000256" key="1">
    <source>
        <dbReference type="SAM" id="MobiDB-lite"/>
    </source>
</evidence>
<evidence type="ECO:0000313" key="3">
    <source>
        <dbReference type="Proteomes" id="UP001476798"/>
    </source>
</evidence>
<comment type="caution">
    <text evidence="2">The sequence shown here is derived from an EMBL/GenBank/DDBJ whole genome shotgun (WGS) entry which is preliminary data.</text>
</comment>
<dbReference type="Proteomes" id="UP001476798">
    <property type="component" value="Unassembled WGS sequence"/>
</dbReference>
<proteinExistence type="predicted"/>
<sequence length="119" mass="12825">MGTFSKGHMTFLTNYNNVPEAGSDSDDEDKLHIVEEEGSLADAADCDSTLPDDEHPSVPSWDPGTGVNSFLPQTMWKWHLRRLTTTGSADVTPLLLSPKQLWVLNDVGVSALAQGLSAA</sequence>